<name>A0A1J9RC80_9EURO</name>
<dbReference type="EMBL" id="LGTZ01000347">
    <property type="protein sequence ID" value="OJD25596.1"/>
    <property type="molecule type" value="Genomic_DNA"/>
</dbReference>
<accession>A0A1J9RC80</accession>
<reference evidence="2 3" key="1">
    <citation type="submission" date="2015-08" db="EMBL/GenBank/DDBJ databases">
        <title>Emmonsia species relationships and genome sequence.</title>
        <authorList>
            <person name="Cuomo C.A."/>
            <person name="Schwartz I.S."/>
            <person name="Kenyon C."/>
            <person name="De Hoog G.S."/>
            <person name="Govender N.P."/>
            <person name="Botha A."/>
            <person name="Moreno L."/>
            <person name="De Vries M."/>
            <person name="Munoz J.F."/>
            <person name="Stielow J.B."/>
        </authorList>
    </citation>
    <scope>NUCLEOTIDE SEQUENCE [LARGE SCALE GENOMIC DNA]</scope>
    <source>
        <strain evidence="2 3">EI222</strain>
    </source>
</reference>
<comment type="caution">
    <text evidence="2">The sequence shown here is derived from an EMBL/GenBank/DDBJ whole genome shotgun (WGS) entry which is preliminary data.</text>
</comment>
<keyword evidence="1" id="KW-0175">Coiled coil</keyword>
<dbReference type="VEuPathDB" id="FungiDB:ACJ73_03033"/>
<sequence length="90" mass="10126">MEELQAAFDNDTPESEAVLRSVSRIAGTLRGTRPFWADKRQDDMLSDDDAVEVIRLMAENAKLKDENRALQAKLDNMRGLLRAALGYMEA</sequence>
<evidence type="ECO:0000313" key="2">
    <source>
        <dbReference type="EMBL" id="OJD25596.1"/>
    </source>
</evidence>
<proteinExistence type="predicted"/>
<protein>
    <submittedName>
        <fullName evidence="2">Uncharacterized protein</fullName>
    </submittedName>
</protein>
<evidence type="ECO:0000313" key="3">
    <source>
        <dbReference type="Proteomes" id="UP000242791"/>
    </source>
</evidence>
<organism evidence="2 3">
    <name type="scientific">Blastomyces percursus</name>
    <dbReference type="NCBI Taxonomy" id="1658174"/>
    <lineage>
        <taxon>Eukaryota</taxon>
        <taxon>Fungi</taxon>
        <taxon>Dikarya</taxon>
        <taxon>Ascomycota</taxon>
        <taxon>Pezizomycotina</taxon>
        <taxon>Eurotiomycetes</taxon>
        <taxon>Eurotiomycetidae</taxon>
        <taxon>Onygenales</taxon>
        <taxon>Ajellomycetaceae</taxon>
        <taxon>Blastomyces</taxon>
    </lineage>
</organism>
<dbReference type="OrthoDB" id="5153853at2759"/>
<dbReference type="Proteomes" id="UP000242791">
    <property type="component" value="Unassembled WGS sequence"/>
</dbReference>
<gene>
    <name evidence="2" type="ORF">ACJ73_03033</name>
</gene>
<keyword evidence="3" id="KW-1185">Reference proteome</keyword>
<dbReference type="AlphaFoldDB" id="A0A1J9RC80"/>
<evidence type="ECO:0000256" key="1">
    <source>
        <dbReference type="SAM" id="Coils"/>
    </source>
</evidence>
<feature type="coiled-coil region" evidence="1">
    <location>
        <begin position="53"/>
        <end position="80"/>
    </location>
</feature>